<proteinExistence type="predicted"/>
<dbReference type="EMBL" id="CP003060">
    <property type="protein sequence ID" value="AEP31110.1"/>
    <property type="molecule type" value="Genomic_DNA"/>
</dbReference>
<dbReference type="Proteomes" id="UP000009282">
    <property type="component" value="Chromosome"/>
</dbReference>
<evidence type="ECO:0000313" key="4">
    <source>
        <dbReference type="Proteomes" id="UP000009282"/>
    </source>
</evidence>
<protein>
    <recommendedName>
        <fullName evidence="2">Aerotolerance regulator N-terminal domain-containing protein</fullName>
    </recommendedName>
</protein>
<dbReference type="OrthoDB" id="6382829at2"/>
<evidence type="ECO:0000313" key="3">
    <source>
        <dbReference type="EMBL" id="AEP31110.1"/>
    </source>
</evidence>
<gene>
    <name evidence="3" type="ordered locus">GNIT_3014</name>
</gene>
<dbReference type="STRING" id="1085623.GNIT_3014"/>
<dbReference type="InterPro" id="IPR024163">
    <property type="entry name" value="Aerotolerance_reg_N"/>
</dbReference>
<keyword evidence="4" id="KW-1185">Reference proteome</keyword>
<feature type="compositionally biased region" description="Polar residues" evidence="1">
    <location>
        <begin position="312"/>
        <end position="331"/>
    </location>
</feature>
<dbReference type="AlphaFoldDB" id="G4QDT1"/>
<accession>G4QDT1</accession>
<sequence>MIGLWVFLALAIPVAVHIFSRSEGKVVPFPFLDLLPKQAAPNELQIQLRQKWLLLVRLLLVASACALLTLALLSDWWSESWLKQSLAQALSLPSSAPTLVITQDWWTLSSPESQQTLLTALTSEQSIAQTQEVILIHYANAKEKISRVDKSDFISLAQQNKVFAQADTDIAWNDAFNNNSDAAGNARKPTMQLRLIDNIWSIVHAISTNVPIDSPIHVYTSNRHSQFIGVRPYIEHELQWHIKGLPDADATATEKAPIQVAIIRTDQLSNSSQTLFLLEQALSALALIHPIEIDIIEADAADYMFAQATPDKANSSPPTADDTITQNEKRNATNAKPLSYVKYDALIVDFALNHTTSLHPNAVSLSSLPPPNELEFIAALGQVVFAKRQRELALFSTSILNEKIEMNDKSSASDAAIVSPLANPNEHPFQRILILVLLILFVLERLMSESLKFAQTTATLNDNGTLSKNG</sequence>
<dbReference type="NCBIfam" id="TIGR02226">
    <property type="entry name" value="two_anch"/>
    <property type="match status" value="1"/>
</dbReference>
<dbReference type="RefSeq" id="WP_014109982.1">
    <property type="nucleotide sequence ID" value="NC_016041.1"/>
</dbReference>
<dbReference type="InterPro" id="IPR011933">
    <property type="entry name" value="Double_TM_dom"/>
</dbReference>
<dbReference type="KEGG" id="gni:GNIT_3014"/>
<evidence type="ECO:0000259" key="2">
    <source>
        <dbReference type="Pfam" id="PF07584"/>
    </source>
</evidence>
<reference evidence="3 4" key="1">
    <citation type="journal article" date="2011" name="J. Bacteriol.">
        <title>Complete genome sequence of seawater bacterium Glaciecola nitratireducens FR1064T.</title>
        <authorList>
            <person name="Bian F."/>
            <person name="Qin Q.L."/>
            <person name="Xie B.B."/>
            <person name="Shu Y.L."/>
            <person name="Zhang X.Y."/>
            <person name="Yu Y."/>
            <person name="Chen B."/>
            <person name="Chen X.L."/>
            <person name="Zhou B.C."/>
            <person name="Zhang Y.Z."/>
        </authorList>
    </citation>
    <scope>NUCLEOTIDE SEQUENCE [LARGE SCALE GENOMIC DNA]</scope>
    <source>
        <strain evidence="4">JCM 12485 / KCTC 12276 / FR1064</strain>
    </source>
</reference>
<evidence type="ECO:0000256" key="1">
    <source>
        <dbReference type="SAM" id="MobiDB-lite"/>
    </source>
</evidence>
<dbReference type="Pfam" id="PF07584">
    <property type="entry name" value="BatA"/>
    <property type="match status" value="1"/>
</dbReference>
<organism evidence="3 4">
    <name type="scientific">Glaciecola nitratireducens (strain JCM 12485 / KCTC 12276 / FR1064)</name>
    <dbReference type="NCBI Taxonomy" id="1085623"/>
    <lineage>
        <taxon>Bacteria</taxon>
        <taxon>Pseudomonadati</taxon>
        <taxon>Pseudomonadota</taxon>
        <taxon>Gammaproteobacteria</taxon>
        <taxon>Alteromonadales</taxon>
        <taxon>Alteromonadaceae</taxon>
        <taxon>Brumicola</taxon>
    </lineage>
</organism>
<feature type="domain" description="Aerotolerance regulator N-terminal" evidence="2">
    <location>
        <begin position="3"/>
        <end position="64"/>
    </location>
</feature>
<name>G4QDT1_GLANF</name>
<feature type="region of interest" description="Disordered" evidence="1">
    <location>
        <begin position="309"/>
        <end position="331"/>
    </location>
</feature>
<dbReference type="HOGENOM" id="CLU_581087_0_0_6"/>